<evidence type="ECO:0000256" key="1">
    <source>
        <dbReference type="SAM" id="MobiDB-lite"/>
    </source>
</evidence>
<dbReference type="RefSeq" id="WP_231606073.1">
    <property type="nucleotide sequence ID" value="NZ_CABPSJ010000006.1"/>
</dbReference>
<reference evidence="3 4" key="1">
    <citation type="submission" date="2019-08" db="EMBL/GenBank/DDBJ databases">
        <authorList>
            <person name="Peeters C."/>
        </authorList>
    </citation>
    <scope>NUCLEOTIDE SEQUENCE [LARGE SCALE GENOMIC DNA]</scope>
    <source>
        <strain evidence="3 4">LMG 31110</strain>
    </source>
</reference>
<dbReference type="EMBL" id="CABPSJ010000006">
    <property type="protein sequence ID" value="VVE40689.1"/>
    <property type="molecule type" value="Genomic_DNA"/>
</dbReference>
<dbReference type="GeneID" id="70360104"/>
<gene>
    <name evidence="3" type="ORF">PCO31110_04189</name>
</gene>
<evidence type="ECO:0000313" key="3">
    <source>
        <dbReference type="EMBL" id="VVE40689.1"/>
    </source>
</evidence>
<dbReference type="AlphaFoldDB" id="A0A5E4XW83"/>
<dbReference type="Proteomes" id="UP000337189">
    <property type="component" value="Unassembled WGS sequence"/>
</dbReference>
<feature type="transmembrane region" description="Helical" evidence="2">
    <location>
        <begin position="6"/>
        <end position="26"/>
    </location>
</feature>
<sequence length="201" mass="20732">MIANFLYPALFFCVVMMCLATWFISAQVRRHYHPLRLELTAQTLDAEVIDEKILGGDPGYYTYSAIHKERSDSGSDAEASTFQEAPDPPSPHNHPLCPRCGSDHVEKRNQARKAGSTIGAVAGATSGVAMTLSGAEVGATVGLIAGPIGSVFGGLAGAILAGLAASAAGCAAGAAMGEVIDENVLDNHRCVACGHTFSASV</sequence>
<accession>A0A5E4XW83</accession>
<organism evidence="3 4">
    <name type="scientific">Pandoraea communis</name>
    <dbReference type="NCBI Taxonomy" id="2508297"/>
    <lineage>
        <taxon>Bacteria</taxon>
        <taxon>Pseudomonadati</taxon>
        <taxon>Pseudomonadota</taxon>
        <taxon>Betaproteobacteria</taxon>
        <taxon>Burkholderiales</taxon>
        <taxon>Burkholderiaceae</taxon>
        <taxon>Pandoraea</taxon>
    </lineage>
</organism>
<protein>
    <submittedName>
        <fullName evidence="3">Membrane protein</fullName>
    </submittedName>
</protein>
<proteinExistence type="predicted"/>
<keyword evidence="2" id="KW-0812">Transmembrane</keyword>
<evidence type="ECO:0000256" key="2">
    <source>
        <dbReference type="SAM" id="Phobius"/>
    </source>
</evidence>
<keyword evidence="2" id="KW-1133">Transmembrane helix</keyword>
<name>A0A5E4XW83_9BURK</name>
<evidence type="ECO:0000313" key="4">
    <source>
        <dbReference type="Proteomes" id="UP000337189"/>
    </source>
</evidence>
<feature type="region of interest" description="Disordered" evidence="1">
    <location>
        <begin position="73"/>
        <end position="96"/>
    </location>
</feature>
<keyword evidence="2" id="KW-0472">Membrane</keyword>